<organism evidence="8 9">
    <name type="scientific">Phytoactinopolyspora mesophila</name>
    <dbReference type="NCBI Taxonomy" id="2650750"/>
    <lineage>
        <taxon>Bacteria</taxon>
        <taxon>Bacillati</taxon>
        <taxon>Actinomycetota</taxon>
        <taxon>Actinomycetes</taxon>
        <taxon>Jiangellales</taxon>
        <taxon>Jiangellaceae</taxon>
        <taxon>Phytoactinopolyspora</taxon>
    </lineage>
</organism>
<evidence type="ECO:0000256" key="5">
    <source>
        <dbReference type="RuleBase" id="RU363032"/>
    </source>
</evidence>
<keyword evidence="3 5" id="KW-1133">Transmembrane helix</keyword>
<gene>
    <name evidence="8" type="primary">pstC</name>
    <name evidence="8" type="ORF">F7O44_27160</name>
</gene>
<evidence type="ECO:0000313" key="9">
    <source>
        <dbReference type="Proteomes" id="UP000460435"/>
    </source>
</evidence>
<evidence type="ECO:0000256" key="6">
    <source>
        <dbReference type="RuleBase" id="RU363054"/>
    </source>
</evidence>
<comment type="subcellular location">
    <subcellularLocation>
        <location evidence="5">Cell membrane</location>
        <topology evidence="5">Multi-pass membrane protein</topology>
    </subcellularLocation>
    <subcellularLocation>
        <location evidence="1">Membrane</location>
        <topology evidence="1">Multi-pass membrane protein</topology>
    </subcellularLocation>
</comment>
<dbReference type="GO" id="GO:0005886">
    <property type="term" value="C:plasma membrane"/>
    <property type="evidence" value="ECO:0007669"/>
    <property type="project" value="UniProtKB-SubCell"/>
</dbReference>
<keyword evidence="6" id="KW-1003">Cell membrane</keyword>
<evidence type="ECO:0000256" key="2">
    <source>
        <dbReference type="ARBA" id="ARBA00022692"/>
    </source>
</evidence>
<evidence type="ECO:0000259" key="7">
    <source>
        <dbReference type="PROSITE" id="PS50928"/>
    </source>
</evidence>
<feature type="transmembrane region" description="Helical" evidence="5">
    <location>
        <begin position="92"/>
        <end position="111"/>
    </location>
</feature>
<reference evidence="8 9" key="1">
    <citation type="submission" date="2019-11" db="EMBL/GenBank/DDBJ databases">
        <authorList>
            <person name="Li X.-J."/>
            <person name="Feng X.-M."/>
        </authorList>
    </citation>
    <scope>NUCLEOTIDE SEQUENCE [LARGE SCALE GENOMIC DNA]</scope>
    <source>
        <strain evidence="8 9">XMNu-373</strain>
    </source>
</reference>
<feature type="domain" description="ABC transmembrane type-1" evidence="7">
    <location>
        <begin position="86"/>
        <end position="301"/>
    </location>
</feature>
<dbReference type="InterPro" id="IPR000515">
    <property type="entry name" value="MetI-like"/>
</dbReference>
<dbReference type="GO" id="GO:0006817">
    <property type="term" value="P:phosphate ion transport"/>
    <property type="evidence" value="ECO:0007669"/>
    <property type="project" value="UniProtKB-KW"/>
</dbReference>
<evidence type="ECO:0000256" key="1">
    <source>
        <dbReference type="ARBA" id="ARBA00004141"/>
    </source>
</evidence>
<protein>
    <recommendedName>
        <fullName evidence="6">Phosphate transport system permease protein</fullName>
    </recommendedName>
</protein>
<keyword evidence="6" id="KW-0592">Phosphate transport</keyword>
<feature type="transmembrane region" description="Helical" evidence="5">
    <location>
        <begin position="29"/>
        <end position="54"/>
    </location>
</feature>
<sequence length="313" mass="32944">MDASSAGAESPRRSLEAPSPRYGEKAIKVFLGACGGLSVLVTAGIVLSLAFGAIDFFREVPVHEFLFGTTWAPSFSPSHFGVLPIVTGTLNIVFWALAVSVPVGLASAIYLSEYAPNRVRKTIKPMLEVLEGIPTVAIGLFALMFLRPLVADVLPFLDWGGVHSIGVAGIAVGLLIVPLVASISDDAMRAVPRGLREGAYALGASKLRVSLRVVFPAAISGIVAAVVLAVSRAIGETMVVLLAGGARAQITGDPTASSQTMTAYIGQTATGEIAFGTIAYYTIFAVGALLFVMTLIMNLFAIRLVRRFREVYE</sequence>
<keyword evidence="5" id="KW-0813">Transport</keyword>
<dbReference type="Pfam" id="PF00528">
    <property type="entry name" value="BPD_transp_1"/>
    <property type="match status" value="1"/>
</dbReference>
<dbReference type="PROSITE" id="PS50928">
    <property type="entry name" value="ABC_TM1"/>
    <property type="match status" value="1"/>
</dbReference>
<comment type="function">
    <text evidence="6">Part of the binding-protein-dependent transport system for phosphate; probably responsible for the translocation of the substrate across the membrane.</text>
</comment>
<evidence type="ECO:0000313" key="8">
    <source>
        <dbReference type="EMBL" id="NDL60760.1"/>
    </source>
</evidence>
<proteinExistence type="inferred from homology"/>
<dbReference type="AlphaFoldDB" id="A0A7K3MC63"/>
<feature type="transmembrane region" description="Helical" evidence="5">
    <location>
        <begin position="162"/>
        <end position="183"/>
    </location>
</feature>
<comment type="similarity">
    <text evidence="6">Belongs to the binding-protein-dependent transport system permease family. CysTW subfamily.</text>
</comment>
<keyword evidence="2 5" id="KW-0812">Transmembrane</keyword>
<feature type="transmembrane region" description="Helical" evidence="5">
    <location>
        <begin position="132"/>
        <end position="150"/>
    </location>
</feature>
<dbReference type="PANTHER" id="PTHR42727">
    <property type="entry name" value="PHOSPHATE TRANSPORT SYSTEM PERMEASE PROTEIN"/>
    <property type="match status" value="1"/>
</dbReference>
<dbReference type="NCBIfam" id="TIGR02138">
    <property type="entry name" value="phosphate_pstC"/>
    <property type="match status" value="1"/>
</dbReference>
<dbReference type="InterPro" id="IPR011864">
    <property type="entry name" value="Phosphate_PstC"/>
</dbReference>
<keyword evidence="4 5" id="KW-0472">Membrane</keyword>
<dbReference type="Gene3D" id="1.10.3720.10">
    <property type="entry name" value="MetI-like"/>
    <property type="match status" value="1"/>
</dbReference>
<dbReference type="GO" id="GO:0005315">
    <property type="term" value="F:phosphate transmembrane transporter activity"/>
    <property type="evidence" value="ECO:0007669"/>
    <property type="project" value="InterPro"/>
</dbReference>
<dbReference type="EMBL" id="WLZY01000014">
    <property type="protein sequence ID" value="NDL60760.1"/>
    <property type="molecule type" value="Genomic_DNA"/>
</dbReference>
<evidence type="ECO:0000256" key="4">
    <source>
        <dbReference type="ARBA" id="ARBA00023136"/>
    </source>
</evidence>
<evidence type="ECO:0000256" key="3">
    <source>
        <dbReference type="ARBA" id="ARBA00022989"/>
    </source>
</evidence>
<keyword evidence="9" id="KW-1185">Reference proteome</keyword>
<dbReference type="Proteomes" id="UP000460435">
    <property type="component" value="Unassembled WGS sequence"/>
</dbReference>
<dbReference type="CDD" id="cd06261">
    <property type="entry name" value="TM_PBP2"/>
    <property type="match status" value="1"/>
</dbReference>
<feature type="transmembrane region" description="Helical" evidence="5">
    <location>
        <begin position="213"/>
        <end position="234"/>
    </location>
</feature>
<feature type="transmembrane region" description="Helical" evidence="5">
    <location>
        <begin position="278"/>
        <end position="300"/>
    </location>
</feature>
<dbReference type="PANTHER" id="PTHR42727:SF1">
    <property type="entry name" value="PHOSPHATE TRANSPORT SYSTEM PERMEASE"/>
    <property type="match status" value="1"/>
</dbReference>
<accession>A0A7K3MC63</accession>
<comment type="caution">
    <text evidence="8">The sequence shown here is derived from an EMBL/GenBank/DDBJ whole genome shotgun (WGS) entry which is preliminary data.</text>
</comment>
<dbReference type="SUPFAM" id="SSF161098">
    <property type="entry name" value="MetI-like"/>
    <property type="match status" value="1"/>
</dbReference>
<name>A0A7K3MC63_9ACTN</name>
<dbReference type="InterPro" id="IPR035906">
    <property type="entry name" value="MetI-like_sf"/>
</dbReference>